<gene>
    <name evidence="1" type="ORF">FNK824_LOCUS24720</name>
</gene>
<comment type="caution">
    <text evidence="1">The sequence shown here is derived from an EMBL/GenBank/DDBJ whole genome shotgun (WGS) entry which is preliminary data.</text>
</comment>
<sequence>MALLSSVFSQVCHLSLKLEACTFISGSFIISGDIIQELCIDRLKPMATYSLNLLLYVEHDLKEKIIFNSFLKVAFTHRQRPRIFIQECNDCGIHHTCHCFMVYTIPFNDTILSSYMFSRDLEKSCKMSTDVIDLFPRANTLSLYGYKKTNRIRDLVNSINSISSLVPWSLLTHIQINGSDIITQYTLKSMLQMAYNVHTLEIFDDRGILFRSMLHNKDNFGTLINQQSRKTNLSNIESQLTTPKTLKKFDSEIILASNTDFETNNQFIHKKYLNQYNFIRKSSTSLSCLTFENSSNCRHNRLYSQQIQYRRCLSLNDLKICQISEEKFDYSKFNRKYSIDCEQEFKIKKK</sequence>
<dbReference type="AlphaFoldDB" id="A0A819ME02"/>
<reference evidence="1" key="1">
    <citation type="submission" date="2021-02" db="EMBL/GenBank/DDBJ databases">
        <authorList>
            <person name="Nowell W R."/>
        </authorList>
    </citation>
    <scope>NUCLEOTIDE SEQUENCE</scope>
</reference>
<proteinExistence type="predicted"/>
<organism evidence="1 2">
    <name type="scientific">Rotaria sordida</name>
    <dbReference type="NCBI Taxonomy" id="392033"/>
    <lineage>
        <taxon>Eukaryota</taxon>
        <taxon>Metazoa</taxon>
        <taxon>Spiralia</taxon>
        <taxon>Gnathifera</taxon>
        <taxon>Rotifera</taxon>
        <taxon>Eurotatoria</taxon>
        <taxon>Bdelloidea</taxon>
        <taxon>Philodinida</taxon>
        <taxon>Philodinidae</taxon>
        <taxon>Rotaria</taxon>
    </lineage>
</organism>
<evidence type="ECO:0000313" key="1">
    <source>
        <dbReference type="EMBL" id="CAF3978310.1"/>
    </source>
</evidence>
<dbReference type="Proteomes" id="UP000663874">
    <property type="component" value="Unassembled WGS sequence"/>
</dbReference>
<name>A0A819ME02_9BILA</name>
<dbReference type="EMBL" id="CAJOBE010005585">
    <property type="protein sequence ID" value="CAF3978310.1"/>
    <property type="molecule type" value="Genomic_DNA"/>
</dbReference>
<evidence type="ECO:0000313" key="2">
    <source>
        <dbReference type="Proteomes" id="UP000663874"/>
    </source>
</evidence>
<accession>A0A819ME02</accession>
<protein>
    <submittedName>
        <fullName evidence="1">Uncharacterized protein</fullName>
    </submittedName>
</protein>